<dbReference type="InterPro" id="IPR050085">
    <property type="entry name" value="AGPR"/>
</dbReference>
<dbReference type="Proteomes" id="UP000609651">
    <property type="component" value="Unassembled WGS sequence"/>
</dbReference>
<dbReference type="Pfam" id="PF01118">
    <property type="entry name" value="Semialdhyde_dh"/>
    <property type="match status" value="1"/>
</dbReference>
<dbReference type="Gene3D" id="3.40.50.720">
    <property type="entry name" value="NAD(P)-binding Rossmann-like Domain"/>
    <property type="match status" value="1"/>
</dbReference>
<sequence>MSDARTTVAVHGATGYAARELLTILARHPGAEVTALTTRRDDAPHVADVHPSLRGRLDLHCENLSPQQLAERAEIVFLCTPHGASMAVVPALLDAGAKVVDLSADYRLNDPAVYAEWYKLDHVDAARLPETVYGLPELLRTQIPGARLVANPGCYTSTTILALAPLLAGGYIEPTGIIVDAKSGTSGAGRNPKLGTLFCEVNENLAAYAVGDHRHQPEIEQVLSDVAQKPVDVLFTPHLVPMDRGILATIYATPAEPLTAEAAREALSMFYANSPFVRVLDGLPGTKATVGTNFCDLTVRVAKGKVVVLAALDNLVKGAAGVAVQNFNLITGRPEITGFPEVGG</sequence>
<organism evidence="7 8">
    <name type="scientific">Alienimonas chondri</name>
    <dbReference type="NCBI Taxonomy" id="2681879"/>
    <lineage>
        <taxon>Bacteria</taxon>
        <taxon>Pseudomonadati</taxon>
        <taxon>Planctomycetota</taxon>
        <taxon>Planctomycetia</taxon>
        <taxon>Planctomycetales</taxon>
        <taxon>Planctomycetaceae</taxon>
        <taxon>Alienimonas</taxon>
    </lineage>
</organism>
<keyword evidence="2 5" id="KW-0028">Amino-acid biosynthesis</keyword>
<keyword evidence="4 5" id="KW-0560">Oxidoreductase</keyword>
<comment type="pathway">
    <text evidence="5">Amino-acid biosynthesis; L-arginine biosynthesis; N(2)-acetyl-L-ornithine from L-glutamate: step 3/4.</text>
</comment>
<evidence type="ECO:0000313" key="8">
    <source>
        <dbReference type="Proteomes" id="UP000609651"/>
    </source>
</evidence>
<accession>A0ABX1VAC3</accession>
<dbReference type="CDD" id="cd23934">
    <property type="entry name" value="AGPR_1_C"/>
    <property type="match status" value="1"/>
</dbReference>
<evidence type="ECO:0000259" key="6">
    <source>
        <dbReference type="SMART" id="SM00859"/>
    </source>
</evidence>
<evidence type="ECO:0000256" key="4">
    <source>
        <dbReference type="ARBA" id="ARBA00023002"/>
    </source>
</evidence>
<keyword evidence="5" id="KW-0963">Cytoplasm</keyword>
<dbReference type="InterPro" id="IPR000706">
    <property type="entry name" value="AGPR_type-1"/>
</dbReference>
<dbReference type="EC" id="1.2.1.38" evidence="5"/>
<comment type="subcellular location">
    <subcellularLocation>
        <location evidence="5">Cytoplasm</location>
    </subcellularLocation>
</comment>
<dbReference type="HAMAP" id="MF_00150">
    <property type="entry name" value="ArgC_type1"/>
    <property type="match status" value="1"/>
</dbReference>
<dbReference type="RefSeq" id="WP_171184625.1">
    <property type="nucleotide sequence ID" value="NZ_WTPX01000023.1"/>
</dbReference>
<comment type="similarity">
    <text evidence="5">Belongs to the NAGSA dehydrogenase family. Type 1 subfamily.</text>
</comment>
<dbReference type="PANTHER" id="PTHR32338">
    <property type="entry name" value="N-ACETYL-GAMMA-GLUTAMYL-PHOSPHATE REDUCTASE, CHLOROPLASTIC-RELATED-RELATED"/>
    <property type="match status" value="1"/>
</dbReference>
<dbReference type="Gene3D" id="3.30.360.10">
    <property type="entry name" value="Dihydrodipicolinate Reductase, domain 2"/>
    <property type="match status" value="1"/>
</dbReference>
<feature type="domain" description="Semialdehyde dehydrogenase NAD-binding" evidence="6">
    <location>
        <begin position="7"/>
        <end position="146"/>
    </location>
</feature>
<dbReference type="InterPro" id="IPR000534">
    <property type="entry name" value="Semialdehyde_DH_NAD-bd"/>
</dbReference>
<reference evidence="7 8" key="1">
    <citation type="journal article" date="2020" name="Syst. Appl. Microbiol.">
        <title>Alienimonas chondri sp. nov., a novel planctomycete isolated from the biofilm of the red alga Chondrus crispus.</title>
        <authorList>
            <person name="Vitorino I."/>
            <person name="Albuquerque L."/>
            <person name="Wiegand S."/>
            <person name="Kallscheuer N."/>
            <person name="da Costa M.S."/>
            <person name="Lobo-da-Cunha A."/>
            <person name="Jogler C."/>
            <person name="Lage O.M."/>
        </authorList>
    </citation>
    <scope>NUCLEOTIDE SEQUENCE [LARGE SCALE GENOMIC DNA]</scope>
    <source>
        <strain evidence="7 8">LzC2</strain>
    </source>
</reference>
<comment type="caution">
    <text evidence="7">The sequence shown here is derived from an EMBL/GenBank/DDBJ whole genome shotgun (WGS) entry which is preliminary data.</text>
</comment>
<protein>
    <recommendedName>
        <fullName evidence="5">N-acetyl-gamma-glutamyl-phosphate reductase</fullName>
        <shortName evidence="5">AGPR</shortName>
        <ecNumber evidence="5">1.2.1.38</ecNumber>
    </recommendedName>
    <alternativeName>
        <fullName evidence="5">N-acetyl-glutamate semialdehyde dehydrogenase</fullName>
        <shortName evidence="5">NAGSA dehydrogenase</shortName>
    </alternativeName>
</protein>
<proteinExistence type="inferred from homology"/>
<dbReference type="InterPro" id="IPR058924">
    <property type="entry name" value="AGPR_dimerisation_dom"/>
</dbReference>
<comment type="catalytic activity">
    <reaction evidence="5">
        <text>N-acetyl-L-glutamate 5-semialdehyde + phosphate + NADP(+) = N-acetyl-L-glutamyl 5-phosphate + NADPH + H(+)</text>
        <dbReference type="Rhea" id="RHEA:21588"/>
        <dbReference type="ChEBI" id="CHEBI:15378"/>
        <dbReference type="ChEBI" id="CHEBI:29123"/>
        <dbReference type="ChEBI" id="CHEBI:43474"/>
        <dbReference type="ChEBI" id="CHEBI:57783"/>
        <dbReference type="ChEBI" id="CHEBI:57936"/>
        <dbReference type="ChEBI" id="CHEBI:58349"/>
        <dbReference type="EC" id="1.2.1.38"/>
    </reaction>
</comment>
<evidence type="ECO:0000256" key="1">
    <source>
        <dbReference type="ARBA" id="ARBA00022571"/>
    </source>
</evidence>
<dbReference type="PANTHER" id="PTHR32338:SF10">
    <property type="entry name" value="N-ACETYL-GAMMA-GLUTAMYL-PHOSPHATE REDUCTASE, CHLOROPLASTIC-RELATED"/>
    <property type="match status" value="1"/>
</dbReference>
<dbReference type="SUPFAM" id="SSF51735">
    <property type="entry name" value="NAD(P)-binding Rossmann-fold domains"/>
    <property type="match status" value="1"/>
</dbReference>
<dbReference type="SMART" id="SM00859">
    <property type="entry name" value="Semialdhyde_dh"/>
    <property type="match status" value="1"/>
</dbReference>
<evidence type="ECO:0000256" key="5">
    <source>
        <dbReference type="HAMAP-Rule" id="MF_00150"/>
    </source>
</evidence>
<gene>
    <name evidence="5 7" type="primary">argC</name>
    <name evidence="7" type="ORF">LzC2_11090</name>
</gene>
<dbReference type="Pfam" id="PF22698">
    <property type="entry name" value="Semialdhyde_dhC_1"/>
    <property type="match status" value="1"/>
</dbReference>
<dbReference type="SUPFAM" id="SSF55347">
    <property type="entry name" value="Glyceraldehyde-3-phosphate dehydrogenase-like, C-terminal domain"/>
    <property type="match status" value="1"/>
</dbReference>
<comment type="function">
    <text evidence="5">Catalyzes the NADPH-dependent reduction of N-acetyl-5-glutamyl phosphate to yield N-acetyl-L-glutamate 5-semialdehyde.</text>
</comment>
<evidence type="ECO:0000313" key="7">
    <source>
        <dbReference type="EMBL" id="NNJ25047.1"/>
    </source>
</evidence>
<name>A0ABX1VAC3_9PLAN</name>
<keyword evidence="1 5" id="KW-0055">Arginine biosynthesis</keyword>
<dbReference type="EMBL" id="WTPX01000023">
    <property type="protein sequence ID" value="NNJ25047.1"/>
    <property type="molecule type" value="Genomic_DNA"/>
</dbReference>
<dbReference type="GO" id="GO:0003942">
    <property type="term" value="F:N-acetyl-gamma-glutamyl-phosphate reductase activity"/>
    <property type="evidence" value="ECO:0007669"/>
    <property type="project" value="UniProtKB-EC"/>
</dbReference>
<dbReference type="InterPro" id="IPR036291">
    <property type="entry name" value="NAD(P)-bd_dom_sf"/>
</dbReference>
<feature type="active site" evidence="5">
    <location>
        <position position="154"/>
    </location>
</feature>
<keyword evidence="3 5" id="KW-0521">NADP</keyword>
<keyword evidence="8" id="KW-1185">Reference proteome</keyword>
<evidence type="ECO:0000256" key="3">
    <source>
        <dbReference type="ARBA" id="ARBA00022857"/>
    </source>
</evidence>
<evidence type="ECO:0000256" key="2">
    <source>
        <dbReference type="ARBA" id="ARBA00022605"/>
    </source>
</evidence>
<dbReference type="CDD" id="cd17895">
    <property type="entry name" value="AGPR_1_N"/>
    <property type="match status" value="1"/>
</dbReference>
<dbReference type="NCBIfam" id="TIGR01850">
    <property type="entry name" value="argC"/>
    <property type="match status" value="1"/>
</dbReference>